<feature type="region of interest" description="Disordered" evidence="1">
    <location>
        <begin position="746"/>
        <end position="814"/>
    </location>
</feature>
<dbReference type="Proteomes" id="UP001187734">
    <property type="component" value="Unassembled WGS sequence"/>
</dbReference>
<dbReference type="EMBL" id="ONZP01000058">
    <property type="protein sequence ID" value="SPJ72389.1"/>
    <property type="molecule type" value="Genomic_DNA"/>
</dbReference>
<protein>
    <submittedName>
        <fullName evidence="2">Uncharacterized protein</fullName>
    </submittedName>
</protein>
<comment type="caution">
    <text evidence="2">The sequence shown here is derived from an EMBL/GenBank/DDBJ whole genome shotgun (WGS) entry which is preliminary data.</text>
</comment>
<feature type="compositionally biased region" description="Low complexity" evidence="1">
    <location>
        <begin position="568"/>
        <end position="579"/>
    </location>
</feature>
<feature type="compositionally biased region" description="Basic and acidic residues" evidence="1">
    <location>
        <begin position="1045"/>
        <end position="1056"/>
    </location>
</feature>
<gene>
    <name evidence="2" type="ORF">FTOL_02117</name>
</gene>
<evidence type="ECO:0000256" key="1">
    <source>
        <dbReference type="SAM" id="MobiDB-lite"/>
    </source>
</evidence>
<proteinExistence type="predicted"/>
<keyword evidence="3" id="KW-1185">Reference proteome</keyword>
<feature type="compositionally biased region" description="Polar residues" evidence="1">
    <location>
        <begin position="537"/>
        <end position="552"/>
    </location>
</feature>
<dbReference type="InterPro" id="IPR022198">
    <property type="entry name" value="DUF3723"/>
</dbReference>
<feature type="region of interest" description="Disordered" evidence="1">
    <location>
        <begin position="836"/>
        <end position="876"/>
    </location>
</feature>
<dbReference type="AlphaFoldDB" id="A0AAE8SEH8"/>
<feature type="compositionally biased region" description="Basic and acidic residues" evidence="1">
    <location>
        <begin position="1008"/>
        <end position="1017"/>
    </location>
</feature>
<name>A0AAE8SEH8_9HYPO</name>
<evidence type="ECO:0000313" key="3">
    <source>
        <dbReference type="Proteomes" id="UP001187734"/>
    </source>
</evidence>
<sequence>MELVGIIRCPVNLLLPYGEGRQIDPDAVGRLAKCFDRTECKREEEDNFIRGIITPDDLNLIISTLRTSQRALSHTIIQRQYPLLLSHHIACLDGRHRIRAAMRHKPLSWWVVKLLCVQGTWIQFPLKLALATVDHQLIQDKIESTSRETSYSDAEIYRLLRNYSKKSDTPRFKERLNRLSAPKQTSVKGFLKRERLVQGLDALLKFPGVVAGLQFGNVHKHLALHIDENLSCYLQHVLHVWDFITNDDPRINATVDVETVRCLQFRAPISSLGDRIAINRMFNEGMLFEGLKDLDLREQVRKRVLSIQVIIPSIETFHENMKYISMGAKILRKYLMEKPGPAKGEPRRHKVTVFESLASRWSAEIRNVEVTDGKVSTSHEAPTAWFAYETVFLAALREFARLSPDHPRQDVRGETMPAFAEASRVAYLTRLAQQVGFNNSRIEETLERPHGHPTIDIYSPRDGRPADWRAGIPFTKSYCELRQHAFFPQLESRVARGDYITPLFVIRDTMNAFFRGSMSVMYEGYIEPPSLEFWSSGQSNDIGSYQETNTFDQPEDSLMRDADENEPVNEPVNEPANAPSTKSNVLKRKSRRIQKQKKKSQAGKRTINKQLDYLSPPRIDNTDVQKPEPAETATKESDTIATEVVARSAHLDAAKGSEQTIVRQDFRELPSQNKPQAETETAHVAQSPMNLQQVPSSIKQTIDRPNQRSPKFPTDLESTPIEATLFEHLTEDLASKEVIVEVDSQQTIQRQDQRSPHFSATQAEPTAGESSSQAAAESQTEVFATDSDKLQTLQRPGERSPRFNSDAAQAGVTAEVEAGNQAAAELEALEDFHQNIKTRDQRSPPPIQAKSINKRGSITPSPGLAEQTTTIEESNTLPARNLQRTLHLPQQNDSTLHANKITSEGTLDAPPPSRHETGQIAAWYPFTFGGFEIASLGREIPSPRREIPSPGREIPSLAGSKRKRESTSVGLDSRSELTKPEEGREIVESTTNMNTERGPSRNLTIQGEARRRVEKRVSTGIRPVRAMLPQRPERMEGVEESGDIIQRKPQDKRQRK</sequence>
<feature type="compositionally biased region" description="Polar residues" evidence="1">
    <location>
        <begin position="988"/>
        <end position="1005"/>
    </location>
</feature>
<organism evidence="2 3">
    <name type="scientific">Fusarium torulosum</name>
    <dbReference type="NCBI Taxonomy" id="33205"/>
    <lineage>
        <taxon>Eukaryota</taxon>
        <taxon>Fungi</taxon>
        <taxon>Dikarya</taxon>
        <taxon>Ascomycota</taxon>
        <taxon>Pezizomycotina</taxon>
        <taxon>Sordariomycetes</taxon>
        <taxon>Hypocreomycetidae</taxon>
        <taxon>Hypocreales</taxon>
        <taxon>Nectriaceae</taxon>
        <taxon>Fusarium</taxon>
    </lineage>
</organism>
<accession>A0AAE8SEH8</accession>
<reference evidence="2" key="1">
    <citation type="submission" date="2018-03" db="EMBL/GenBank/DDBJ databases">
        <authorList>
            <person name="Guldener U."/>
        </authorList>
    </citation>
    <scope>NUCLEOTIDE SEQUENCE</scope>
</reference>
<feature type="compositionally biased region" description="Basic and acidic residues" evidence="1">
    <location>
        <begin position="973"/>
        <end position="987"/>
    </location>
</feature>
<feature type="compositionally biased region" description="Low complexity" evidence="1">
    <location>
        <begin position="767"/>
        <end position="779"/>
    </location>
</feature>
<feature type="region of interest" description="Disordered" evidence="1">
    <location>
        <begin position="537"/>
        <end position="639"/>
    </location>
</feature>
<feature type="compositionally biased region" description="Polar residues" evidence="1">
    <location>
        <begin position="850"/>
        <end position="876"/>
    </location>
</feature>
<feature type="region of interest" description="Disordered" evidence="1">
    <location>
        <begin position="695"/>
        <end position="718"/>
    </location>
</feature>
<evidence type="ECO:0000313" key="2">
    <source>
        <dbReference type="EMBL" id="SPJ72389.1"/>
    </source>
</evidence>
<feature type="region of interest" description="Disordered" evidence="1">
    <location>
        <begin position="941"/>
        <end position="1056"/>
    </location>
</feature>
<dbReference type="Pfam" id="PF12520">
    <property type="entry name" value="DUF3723"/>
    <property type="match status" value="1"/>
</dbReference>
<feature type="compositionally biased region" description="Basic residues" evidence="1">
    <location>
        <begin position="585"/>
        <end position="602"/>
    </location>
</feature>
<feature type="compositionally biased region" description="Polar residues" evidence="1">
    <location>
        <begin position="670"/>
        <end position="679"/>
    </location>
</feature>
<feature type="compositionally biased region" description="Basic and acidic residues" evidence="1">
    <location>
        <begin position="620"/>
        <end position="638"/>
    </location>
</feature>
<feature type="region of interest" description="Disordered" evidence="1">
    <location>
        <begin position="668"/>
        <end position="687"/>
    </location>
</feature>
<feature type="compositionally biased region" description="Polar residues" evidence="1">
    <location>
        <begin position="746"/>
        <end position="764"/>
    </location>
</feature>